<dbReference type="InterPro" id="IPR000182">
    <property type="entry name" value="GNAT_dom"/>
</dbReference>
<dbReference type="EMBL" id="JANVAD010000007">
    <property type="protein sequence ID" value="MCS6523644.1"/>
    <property type="molecule type" value="Genomic_DNA"/>
</dbReference>
<protein>
    <submittedName>
        <fullName evidence="2">Acetyltransferase</fullName>
    </submittedName>
</protein>
<evidence type="ECO:0000259" key="1">
    <source>
        <dbReference type="PROSITE" id="PS51186"/>
    </source>
</evidence>
<dbReference type="Gene3D" id="3.40.630.30">
    <property type="match status" value="1"/>
</dbReference>
<accession>A0ABT2HK40</accession>
<dbReference type="PROSITE" id="PS51186">
    <property type="entry name" value="GNAT"/>
    <property type="match status" value="1"/>
</dbReference>
<gene>
    <name evidence="2" type="ORF">NYQ28_13805</name>
</gene>
<sequence>MGDVVVVPADAPRRVELERRGWRVVARSFGAQLDGDAVDRTRLRSLVDRAGLPVRALDVADVDAVLALDVATVGHYPGSVATRHEPFDRERATPSAVRRAFGAWSGDDLVAMTFVDVLVGAGGAAAGSDAGSDAAAGSDATAVCAAASVSAETDVTVVAADHRGRGIGTAVKAASVLALLDAGVTRFRTGGSADNPAIIAANTALGYVRDEEWVTLEPSAP</sequence>
<keyword evidence="3" id="KW-1185">Reference proteome</keyword>
<name>A0ABT2HK40_9MICO</name>
<proteinExistence type="predicted"/>
<evidence type="ECO:0000313" key="2">
    <source>
        <dbReference type="EMBL" id="MCS6523644.1"/>
    </source>
</evidence>
<dbReference type="Proteomes" id="UP001652264">
    <property type="component" value="Unassembled WGS sequence"/>
</dbReference>
<organism evidence="2 3">
    <name type="scientific">Curtobacterium citreum</name>
    <dbReference type="NCBI Taxonomy" id="2036"/>
    <lineage>
        <taxon>Bacteria</taxon>
        <taxon>Bacillati</taxon>
        <taxon>Actinomycetota</taxon>
        <taxon>Actinomycetes</taxon>
        <taxon>Micrococcales</taxon>
        <taxon>Microbacteriaceae</taxon>
        <taxon>Curtobacterium</taxon>
    </lineage>
</organism>
<evidence type="ECO:0000313" key="3">
    <source>
        <dbReference type="Proteomes" id="UP001652264"/>
    </source>
</evidence>
<dbReference type="InterPro" id="IPR016181">
    <property type="entry name" value="Acyl_CoA_acyltransferase"/>
</dbReference>
<comment type="caution">
    <text evidence="2">The sequence shown here is derived from an EMBL/GenBank/DDBJ whole genome shotgun (WGS) entry which is preliminary data.</text>
</comment>
<dbReference type="GeneID" id="95322665"/>
<dbReference type="SUPFAM" id="SSF55729">
    <property type="entry name" value="Acyl-CoA N-acyltransferases (Nat)"/>
    <property type="match status" value="1"/>
</dbReference>
<dbReference type="RefSeq" id="WP_114850660.1">
    <property type="nucleotide sequence ID" value="NZ_BMNV01000009.1"/>
</dbReference>
<feature type="domain" description="N-acetyltransferase" evidence="1">
    <location>
        <begin position="52"/>
        <end position="221"/>
    </location>
</feature>
<reference evidence="2 3" key="1">
    <citation type="submission" date="2022-08" db="EMBL/GenBank/DDBJ databases">
        <title>Taxonomy of Curtobacterium flaccumfaciens.</title>
        <authorList>
            <person name="Osdaghi E."/>
            <person name="Taghavi S.M."/>
            <person name="Hamidizade M."/>
            <person name="Abachi H."/>
            <person name="Fazliarab A."/>
            <person name="Baeyen S."/>
            <person name="Portier P."/>
            <person name="Van Vaerenbergh J."/>
            <person name="Jacques M.-A."/>
        </authorList>
    </citation>
    <scope>NUCLEOTIDE SEQUENCE [LARGE SCALE GENOMIC DNA]</scope>
    <source>
        <strain evidence="2 3">LMG8786T</strain>
    </source>
</reference>